<evidence type="ECO:0000313" key="3">
    <source>
        <dbReference type="Proteomes" id="UP001431783"/>
    </source>
</evidence>
<organism evidence="2 3">
    <name type="scientific">Henosepilachna vigintioctopunctata</name>
    <dbReference type="NCBI Taxonomy" id="420089"/>
    <lineage>
        <taxon>Eukaryota</taxon>
        <taxon>Metazoa</taxon>
        <taxon>Ecdysozoa</taxon>
        <taxon>Arthropoda</taxon>
        <taxon>Hexapoda</taxon>
        <taxon>Insecta</taxon>
        <taxon>Pterygota</taxon>
        <taxon>Neoptera</taxon>
        <taxon>Endopterygota</taxon>
        <taxon>Coleoptera</taxon>
        <taxon>Polyphaga</taxon>
        <taxon>Cucujiformia</taxon>
        <taxon>Coccinelloidea</taxon>
        <taxon>Coccinellidae</taxon>
        <taxon>Epilachninae</taxon>
        <taxon>Epilachnini</taxon>
        <taxon>Henosepilachna</taxon>
    </lineage>
</organism>
<dbReference type="EMBL" id="JARQZJ010000043">
    <property type="protein sequence ID" value="KAK9877616.1"/>
    <property type="molecule type" value="Genomic_DNA"/>
</dbReference>
<sequence>MLYNNISGLNGNAGSPVSTPNSKPVPPPRDHLKMEKDGRLVNRAPAPQLPARITNNNNNITSVTPTLPVTPAAITEPTREQLSSIKKYQEQIRKRKEEEDRLAAQNEFLNRSLRGSKKLQALENRAQRIINDAFSDDEAVESSGSITPTVPSEKEVVHTTYEGNSNALIREEGSNEHEELDEGQERNDIAHCSDLFFERNGPVPKQDPMKESCRRPKELGVLFVNESFTF</sequence>
<proteinExistence type="predicted"/>
<protein>
    <submittedName>
        <fullName evidence="2">Uncharacterized protein</fullName>
    </submittedName>
</protein>
<keyword evidence="3" id="KW-1185">Reference proteome</keyword>
<feature type="compositionally biased region" description="Polar residues" evidence="1">
    <location>
        <begin position="1"/>
        <end position="22"/>
    </location>
</feature>
<dbReference type="Proteomes" id="UP001431783">
    <property type="component" value="Unassembled WGS sequence"/>
</dbReference>
<name>A0AAW1U1B8_9CUCU</name>
<gene>
    <name evidence="2" type="ORF">WA026_019286</name>
</gene>
<feature type="region of interest" description="Disordered" evidence="1">
    <location>
        <begin position="1"/>
        <end position="37"/>
    </location>
</feature>
<evidence type="ECO:0000256" key="1">
    <source>
        <dbReference type="SAM" id="MobiDB-lite"/>
    </source>
</evidence>
<feature type="compositionally biased region" description="Basic and acidic residues" evidence="1">
    <location>
        <begin position="28"/>
        <end position="37"/>
    </location>
</feature>
<reference evidence="2 3" key="1">
    <citation type="submission" date="2023-03" db="EMBL/GenBank/DDBJ databases">
        <title>Genome insight into feeding habits of ladybird beetles.</title>
        <authorList>
            <person name="Li H.-S."/>
            <person name="Huang Y.-H."/>
            <person name="Pang H."/>
        </authorList>
    </citation>
    <scope>NUCLEOTIDE SEQUENCE [LARGE SCALE GENOMIC DNA]</scope>
    <source>
        <strain evidence="2">SYSU_2023b</strain>
        <tissue evidence="2">Whole body</tissue>
    </source>
</reference>
<evidence type="ECO:0000313" key="2">
    <source>
        <dbReference type="EMBL" id="KAK9877616.1"/>
    </source>
</evidence>
<dbReference type="AlphaFoldDB" id="A0AAW1U1B8"/>
<accession>A0AAW1U1B8</accession>
<comment type="caution">
    <text evidence="2">The sequence shown here is derived from an EMBL/GenBank/DDBJ whole genome shotgun (WGS) entry which is preliminary data.</text>
</comment>